<dbReference type="SUPFAM" id="SSF53271">
    <property type="entry name" value="PRTase-like"/>
    <property type="match status" value="1"/>
</dbReference>
<dbReference type="GO" id="GO:0006178">
    <property type="term" value="P:guanine salvage"/>
    <property type="evidence" value="ECO:0007669"/>
    <property type="project" value="TreeGrafter"/>
</dbReference>
<accession>A0AAJ0U1G2</accession>
<dbReference type="InterPro" id="IPR029057">
    <property type="entry name" value="PRTase-like"/>
</dbReference>
<comment type="caution">
    <text evidence="4">The sequence shown here is derived from an EMBL/GenBank/DDBJ whole genome shotgun (WGS) entry which is preliminary data.</text>
</comment>
<organism evidence="4 5">
    <name type="scientific">Halochromatium glycolicum</name>
    <dbReference type="NCBI Taxonomy" id="85075"/>
    <lineage>
        <taxon>Bacteria</taxon>
        <taxon>Pseudomonadati</taxon>
        <taxon>Pseudomonadota</taxon>
        <taxon>Gammaproteobacteria</taxon>
        <taxon>Chromatiales</taxon>
        <taxon>Chromatiaceae</taxon>
        <taxon>Halochromatium</taxon>
    </lineage>
</organism>
<dbReference type="InterPro" id="IPR000836">
    <property type="entry name" value="PRTase_dom"/>
</dbReference>
<dbReference type="GO" id="GO:0032263">
    <property type="term" value="P:GMP salvage"/>
    <property type="evidence" value="ECO:0007669"/>
    <property type="project" value="TreeGrafter"/>
</dbReference>
<keyword evidence="5" id="KW-1185">Reference proteome</keyword>
<dbReference type="PANTHER" id="PTHR43340">
    <property type="entry name" value="HYPOXANTHINE-GUANINE PHOSPHORIBOSYLTRANSFERASE"/>
    <property type="match status" value="1"/>
</dbReference>
<evidence type="ECO:0000313" key="4">
    <source>
        <dbReference type="EMBL" id="MBK1703514.1"/>
    </source>
</evidence>
<sequence length="186" mass="20416">MNKMTDEEYRAIAARSERLVSGGEVEAALGRMSESIDALLGGKDPVVLSVMTGGIVVTGLLLPRLDFALRLDYVHATRYRGATSGGQIEWRHRPTEAVRGEHVLVVDDIFDEGLTMEAIVNACYEDGAASVVSAVLVEKTRQRQCDYRPDVIGLQVPDRYVMGYGLDYKSYFRNADGILAASDQDV</sequence>
<dbReference type="RefSeq" id="WP_200344533.1">
    <property type="nucleotide sequence ID" value="NZ_NRSJ01000003.1"/>
</dbReference>
<dbReference type="PANTHER" id="PTHR43340:SF1">
    <property type="entry name" value="HYPOXANTHINE PHOSPHORIBOSYLTRANSFERASE"/>
    <property type="match status" value="1"/>
</dbReference>
<reference evidence="4" key="1">
    <citation type="submission" date="2017-08" db="EMBL/GenBank/DDBJ databases">
        <authorList>
            <person name="Imhoff J.F."/>
            <person name="Rahn T."/>
            <person name="Kuenzel S."/>
            <person name="Neulinger S.C."/>
        </authorList>
    </citation>
    <scope>NUCLEOTIDE SEQUENCE</scope>
    <source>
        <strain evidence="4">DSM 11080</strain>
    </source>
</reference>
<dbReference type="GO" id="GO:0046100">
    <property type="term" value="P:hypoxanthine metabolic process"/>
    <property type="evidence" value="ECO:0007669"/>
    <property type="project" value="TreeGrafter"/>
</dbReference>
<dbReference type="GO" id="GO:0000287">
    <property type="term" value="F:magnesium ion binding"/>
    <property type="evidence" value="ECO:0007669"/>
    <property type="project" value="TreeGrafter"/>
</dbReference>
<keyword evidence="4" id="KW-0808">Transferase</keyword>
<dbReference type="EMBL" id="NRSJ01000003">
    <property type="protein sequence ID" value="MBK1703514.1"/>
    <property type="molecule type" value="Genomic_DNA"/>
</dbReference>
<comment type="catalytic activity">
    <reaction evidence="1">
        <text>GMP + diphosphate = guanine + 5-phospho-alpha-D-ribose 1-diphosphate</text>
        <dbReference type="Rhea" id="RHEA:25424"/>
        <dbReference type="ChEBI" id="CHEBI:16235"/>
        <dbReference type="ChEBI" id="CHEBI:33019"/>
        <dbReference type="ChEBI" id="CHEBI:58017"/>
        <dbReference type="ChEBI" id="CHEBI:58115"/>
        <dbReference type="EC" id="2.4.2.8"/>
    </reaction>
    <physiologicalReaction direction="right-to-left" evidence="1">
        <dbReference type="Rhea" id="RHEA:25426"/>
    </physiologicalReaction>
</comment>
<reference evidence="4" key="2">
    <citation type="journal article" date="2020" name="Microorganisms">
        <title>Osmotic Adaptation and Compatible Solute Biosynthesis of Phototrophic Bacteria as Revealed from Genome Analyses.</title>
        <authorList>
            <person name="Imhoff J.F."/>
            <person name="Rahn T."/>
            <person name="Kunzel S."/>
            <person name="Keller A."/>
            <person name="Neulinger S.C."/>
        </authorList>
    </citation>
    <scope>NUCLEOTIDE SEQUENCE</scope>
    <source>
        <strain evidence="4">DSM 11080</strain>
    </source>
</reference>
<dbReference type="Gene3D" id="3.40.50.2020">
    <property type="match status" value="1"/>
</dbReference>
<dbReference type="GO" id="GO:0032264">
    <property type="term" value="P:IMP salvage"/>
    <property type="evidence" value="ECO:0007669"/>
    <property type="project" value="TreeGrafter"/>
</dbReference>
<dbReference type="Pfam" id="PF00156">
    <property type="entry name" value="Pribosyltran"/>
    <property type="match status" value="1"/>
</dbReference>
<dbReference type="AlphaFoldDB" id="A0AAJ0U1G2"/>
<dbReference type="GO" id="GO:0004422">
    <property type="term" value="F:hypoxanthine phosphoribosyltransferase activity"/>
    <property type="evidence" value="ECO:0007669"/>
    <property type="project" value="TreeGrafter"/>
</dbReference>
<dbReference type="NCBIfam" id="NF006605">
    <property type="entry name" value="PRK09162.1"/>
    <property type="match status" value="1"/>
</dbReference>
<proteinExistence type="predicted"/>
<evidence type="ECO:0000256" key="2">
    <source>
        <dbReference type="ARBA" id="ARBA00049402"/>
    </source>
</evidence>
<dbReference type="InterPro" id="IPR050408">
    <property type="entry name" value="HGPRT"/>
</dbReference>
<keyword evidence="4" id="KW-0328">Glycosyltransferase</keyword>
<dbReference type="CDD" id="cd06223">
    <property type="entry name" value="PRTases_typeI"/>
    <property type="match status" value="1"/>
</dbReference>
<evidence type="ECO:0000259" key="3">
    <source>
        <dbReference type="Pfam" id="PF00156"/>
    </source>
</evidence>
<evidence type="ECO:0000256" key="1">
    <source>
        <dbReference type="ARBA" id="ARBA00048811"/>
    </source>
</evidence>
<gene>
    <name evidence="4" type="ORF">CKO40_02825</name>
</gene>
<name>A0AAJ0U1G2_9GAMM</name>
<feature type="domain" description="Phosphoribosyltransferase" evidence="3">
    <location>
        <begin position="21"/>
        <end position="168"/>
    </location>
</feature>
<protein>
    <submittedName>
        <fullName evidence="4">Hypoxanthine-guanine phosphoribosyltransferase</fullName>
    </submittedName>
</protein>
<comment type="catalytic activity">
    <reaction evidence="2">
        <text>IMP + diphosphate = hypoxanthine + 5-phospho-alpha-D-ribose 1-diphosphate</text>
        <dbReference type="Rhea" id="RHEA:17973"/>
        <dbReference type="ChEBI" id="CHEBI:17368"/>
        <dbReference type="ChEBI" id="CHEBI:33019"/>
        <dbReference type="ChEBI" id="CHEBI:58017"/>
        <dbReference type="ChEBI" id="CHEBI:58053"/>
        <dbReference type="EC" id="2.4.2.8"/>
    </reaction>
    <physiologicalReaction direction="right-to-left" evidence="2">
        <dbReference type="Rhea" id="RHEA:17975"/>
    </physiologicalReaction>
</comment>
<dbReference type="Proteomes" id="UP001296776">
    <property type="component" value="Unassembled WGS sequence"/>
</dbReference>
<dbReference type="GO" id="GO:0005829">
    <property type="term" value="C:cytosol"/>
    <property type="evidence" value="ECO:0007669"/>
    <property type="project" value="TreeGrafter"/>
</dbReference>
<evidence type="ECO:0000313" key="5">
    <source>
        <dbReference type="Proteomes" id="UP001296776"/>
    </source>
</evidence>